<evidence type="ECO:0000256" key="1">
    <source>
        <dbReference type="SAM" id="MobiDB-lite"/>
    </source>
</evidence>
<keyword evidence="2" id="KW-0812">Transmembrane</keyword>
<dbReference type="Proteomes" id="UP001203212">
    <property type="component" value="Unassembled WGS sequence"/>
</dbReference>
<keyword evidence="2" id="KW-1133">Transmembrane helix</keyword>
<accession>A0ABT0L1G6</accession>
<feature type="region of interest" description="Disordered" evidence="1">
    <location>
        <begin position="364"/>
        <end position="396"/>
    </location>
</feature>
<gene>
    <name evidence="3" type="ORF">L2689_09955</name>
</gene>
<dbReference type="EMBL" id="JAKILK010000004">
    <property type="protein sequence ID" value="MCL1117564.1"/>
    <property type="molecule type" value="Genomic_DNA"/>
</dbReference>
<dbReference type="RefSeq" id="WP_188840807.1">
    <property type="nucleotide sequence ID" value="NZ_BMOT01000004.1"/>
</dbReference>
<comment type="caution">
    <text evidence="3">The sequence shown here is derived from an EMBL/GenBank/DDBJ whole genome shotgun (WGS) entry which is preliminary data.</text>
</comment>
<keyword evidence="2" id="KW-0472">Membrane</keyword>
<feature type="compositionally biased region" description="Low complexity" evidence="1">
    <location>
        <begin position="373"/>
        <end position="390"/>
    </location>
</feature>
<name>A0ABT0L1G6_9GAMM</name>
<feature type="region of interest" description="Disordered" evidence="1">
    <location>
        <begin position="509"/>
        <end position="545"/>
    </location>
</feature>
<organism evidence="3 4">
    <name type="scientific">Shewanella aestuarii</name>
    <dbReference type="NCBI Taxonomy" id="1028752"/>
    <lineage>
        <taxon>Bacteria</taxon>
        <taxon>Pseudomonadati</taxon>
        <taxon>Pseudomonadota</taxon>
        <taxon>Gammaproteobacteria</taxon>
        <taxon>Alteromonadales</taxon>
        <taxon>Shewanellaceae</taxon>
        <taxon>Shewanella</taxon>
    </lineage>
</organism>
<feature type="compositionally biased region" description="Polar residues" evidence="1">
    <location>
        <begin position="509"/>
        <end position="519"/>
    </location>
</feature>
<sequence length="1008" mass="107124">MNEASQPSQQNTIIEEIKHRVLEVDALRNGAKHPDDIELPLDYIAALDEITTIDREEIEDIARDVIAKHKNITRIIPQKRQKNKQRDMNQWLINISLLLIVSVAVKVLFLDDGSPKDPNEKSFATKIASTDFNALQQDASDILSDVARSAEALIPSSDAITDLPFTLDDIQKSATSTFSSIVQSTQDLFPEAEMLTNESAEVSAVTTPSQVIETSASKETASANNKLTEDIAQASTLALNTNTTTADEVLLTENAQPVVAIENTQPTETEIDAATLEAANKAIETAMTKGTTVAEELEKIAFTEVIDNNPDTANIALTDDIEHAAKQGNPINSDEMAVQSDEILSLASKASSDPDPVANIAHASEINPTETNSIESLSSKSISSKPISSKPMTSESELIEITSTQPTNEARALVAEQSSLIVDANTEKSQPAEQPTASSEVNIAVEPELQVAELKAVTEENKALADDTASQDTEEVILALESTTTTDTNTDTTKADTVTANNVDITETSAIEAQSSTSITKDKPKPTSQQASEIASTQKKSNAPKTAEEYISSSVMPETGLLTAVKQAFYQLANIKALPSSNTILANNSINEKTSADKTEAVEAVEAVEITDTEIAASNMPSAEVINNSAVESSEVEIDPVTEVEVVTAKAVEIAKVNNEADVQGIENIQVADVIEVADNSLVENTAAVTIAESPNTAVTLPEPLVVEEASIATIGNSQPISTAPIEPLMTEMPASAESSLAINTQKPTSNDKVSIAENNYPLATTIAAKPISTEPEVLATTLVTNAAEKQPMLSADKTTLAVNETASTLQTQSGPQVLRVTLGNDDAIDEVTEKLIAAQQAPLTTNTVNAEIIQAPASVATVQTASNNNISTAKAPSASFNGLNLKLQLNSIVDLSQLAKMSVSQFYTYQARLPKPADKIDLPINDLKAHPLISDIFLSEQSDVIVKLAKYYGEGSQLTFTPSIDNDGKLINWKCNANIDPALLTGPGESPCQLTKSAALPAVNTKL</sequence>
<reference evidence="3 4" key="1">
    <citation type="submission" date="2022-01" db="EMBL/GenBank/DDBJ databases">
        <title>Whole genome-based taxonomy of the Shewanellaceae.</title>
        <authorList>
            <person name="Martin-Rodriguez A.J."/>
        </authorList>
    </citation>
    <scope>NUCLEOTIDE SEQUENCE [LARGE SCALE GENOMIC DNA]</scope>
    <source>
        <strain evidence="3 4">JCM 17801</strain>
    </source>
</reference>
<keyword evidence="4" id="KW-1185">Reference proteome</keyword>
<evidence type="ECO:0000256" key="2">
    <source>
        <dbReference type="SAM" id="Phobius"/>
    </source>
</evidence>
<feature type="transmembrane region" description="Helical" evidence="2">
    <location>
        <begin position="91"/>
        <end position="110"/>
    </location>
</feature>
<feature type="compositionally biased region" description="Polar residues" evidence="1">
    <location>
        <begin position="526"/>
        <end position="544"/>
    </location>
</feature>
<protein>
    <submittedName>
        <fullName evidence="3">Uncharacterized protein</fullName>
    </submittedName>
</protein>
<evidence type="ECO:0000313" key="3">
    <source>
        <dbReference type="EMBL" id="MCL1117564.1"/>
    </source>
</evidence>
<evidence type="ECO:0000313" key="4">
    <source>
        <dbReference type="Proteomes" id="UP001203212"/>
    </source>
</evidence>
<proteinExistence type="predicted"/>